<protein>
    <submittedName>
        <fullName evidence="4">FHA domain-containing protein</fullName>
    </submittedName>
</protein>
<proteinExistence type="predicted"/>
<dbReference type="InterPro" id="IPR000253">
    <property type="entry name" value="FHA_dom"/>
</dbReference>
<dbReference type="InterPro" id="IPR050923">
    <property type="entry name" value="Cell_Proc_Reg/RNA_Proc"/>
</dbReference>
<feature type="compositionally biased region" description="Low complexity" evidence="2">
    <location>
        <begin position="38"/>
        <end position="49"/>
    </location>
</feature>
<dbReference type="PANTHER" id="PTHR23308">
    <property type="entry name" value="NUCLEAR INHIBITOR OF PROTEIN PHOSPHATASE-1"/>
    <property type="match status" value="1"/>
</dbReference>
<dbReference type="InterPro" id="IPR008984">
    <property type="entry name" value="SMAD_FHA_dom_sf"/>
</dbReference>
<dbReference type="SMART" id="SM00240">
    <property type="entry name" value="FHA"/>
    <property type="match status" value="1"/>
</dbReference>
<feature type="domain" description="FHA" evidence="3">
    <location>
        <begin position="88"/>
        <end position="137"/>
    </location>
</feature>
<organism evidence="4 5">
    <name type="scientific">Aeromicrobium phoceense</name>
    <dbReference type="NCBI Taxonomy" id="2754045"/>
    <lineage>
        <taxon>Bacteria</taxon>
        <taxon>Bacillati</taxon>
        <taxon>Actinomycetota</taxon>
        <taxon>Actinomycetes</taxon>
        <taxon>Propionibacteriales</taxon>
        <taxon>Nocardioidaceae</taxon>
        <taxon>Aeromicrobium</taxon>
    </lineage>
</organism>
<accession>A0A838XEW6</accession>
<comment type="caution">
    <text evidence="4">The sequence shown here is derived from an EMBL/GenBank/DDBJ whole genome shotgun (WGS) entry which is preliminary data.</text>
</comment>
<dbReference type="SUPFAM" id="SSF49879">
    <property type="entry name" value="SMAD/FHA domain"/>
    <property type="match status" value="1"/>
</dbReference>
<feature type="region of interest" description="Disordered" evidence="2">
    <location>
        <begin position="38"/>
        <end position="79"/>
    </location>
</feature>
<name>A0A838XEW6_9ACTN</name>
<evidence type="ECO:0000313" key="5">
    <source>
        <dbReference type="Proteomes" id="UP000550354"/>
    </source>
</evidence>
<dbReference type="PROSITE" id="PS50006">
    <property type="entry name" value="FHA_DOMAIN"/>
    <property type="match status" value="1"/>
</dbReference>
<reference evidence="4 5" key="1">
    <citation type="submission" date="2020-07" db="EMBL/GenBank/DDBJ databases">
        <title>Draft genome and description of Aeromicrobium phoceense strain Marseille-Q0843 isolated from healthy skin swab.</title>
        <authorList>
            <person name="Boxberger M."/>
            <person name="La Scola B."/>
        </authorList>
    </citation>
    <scope>NUCLEOTIDE SEQUENCE [LARGE SCALE GENOMIC DNA]</scope>
    <source>
        <strain evidence="4 5">Marseille-Q0843</strain>
    </source>
</reference>
<feature type="compositionally biased region" description="Basic residues" evidence="2">
    <location>
        <begin position="50"/>
        <end position="63"/>
    </location>
</feature>
<dbReference type="Pfam" id="PF00498">
    <property type="entry name" value="FHA"/>
    <property type="match status" value="1"/>
</dbReference>
<dbReference type="Proteomes" id="UP000550354">
    <property type="component" value="Unassembled WGS sequence"/>
</dbReference>
<dbReference type="AlphaFoldDB" id="A0A838XEW6"/>
<gene>
    <name evidence="4" type="ORF">H1W00_03035</name>
</gene>
<evidence type="ECO:0000256" key="2">
    <source>
        <dbReference type="SAM" id="MobiDB-lite"/>
    </source>
</evidence>
<evidence type="ECO:0000259" key="3">
    <source>
        <dbReference type="PROSITE" id="PS50006"/>
    </source>
</evidence>
<dbReference type="RefSeq" id="WP_181753489.1">
    <property type="nucleotide sequence ID" value="NZ_DAMCVE010000003.1"/>
</dbReference>
<sequence>MSELTLTLIKLGFLAVLWLFVLSAVSVIRTDIFGTKVQTPKPAKGQKQPKPQKKVPRNSRKMRGAPNKLQIVDGPNAGQSVPLGTEPILLGRGTDAAIRLDDDYVSTRHARFATNGEQWFVEDLGSTNGTYIGSQRVTSPVPVAIGTSVRLGKTIVELRK</sequence>
<evidence type="ECO:0000313" key="4">
    <source>
        <dbReference type="EMBL" id="MBA4607441.1"/>
    </source>
</evidence>
<evidence type="ECO:0000256" key="1">
    <source>
        <dbReference type="ARBA" id="ARBA00022553"/>
    </source>
</evidence>
<dbReference type="Gene3D" id="2.60.200.20">
    <property type="match status" value="1"/>
</dbReference>
<keyword evidence="1" id="KW-0597">Phosphoprotein</keyword>
<dbReference type="EMBL" id="JACEOG010000001">
    <property type="protein sequence ID" value="MBA4607441.1"/>
    <property type="molecule type" value="Genomic_DNA"/>
</dbReference>
<keyword evidence="5" id="KW-1185">Reference proteome</keyword>